<dbReference type="SUPFAM" id="SSF56601">
    <property type="entry name" value="beta-lactamase/transpeptidase-like"/>
    <property type="match status" value="1"/>
</dbReference>
<protein>
    <submittedName>
        <fullName evidence="2">Penicillin-binding protein 4</fullName>
    </submittedName>
</protein>
<dbReference type="OrthoDB" id="9797709at2"/>
<dbReference type="InterPro" id="IPR012338">
    <property type="entry name" value="Beta-lactam/transpept-like"/>
</dbReference>
<dbReference type="EMBL" id="AP018449">
    <property type="protein sequence ID" value="BBB90930.1"/>
    <property type="molecule type" value="Genomic_DNA"/>
</dbReference>
<name>A0A348AIN2_9FIRM</name>
<dbReference type="InterPro" id="IPR050491">
    <property type="entry name" value="AmpC-like"/>
</dbReference>
<dbReference type="Pfam" id="PF00144">
    <property type="entry name" value="Beta-lactamase"/>
    <property type="match status" value="1"/>
</dbReference>
<dbReference type="RefSeq" id="WP_158618686.1">
    <property type="nucleotide sequence ID" value="NZ_AP018449.1"/>
</dbReference>
<dbReference type="KEGG" id="mana:MAMMFC1_01597"/>
<organism evidence="2 3">
    <name type="scientific">Methylomusa anaerophila</name>
    <dbReference type="NCBI Taxonomy" id="1930071"/>
    <lineage>
        <taxon>Bacteria</taxon>
        <taxon>Bacillati</taxon>
        <taxon>Bacillota</taxon>
        <taxon>Negativicutes</taxon>
        <taxon>Selenomonadales</taxon>
        <taxon>Sporomusaceae</taxon>
        <taxon>Methylomusa</taxon>
    </lineage>
</organism>
<dbReference type="Proteomes" id="UP000276437">
    <property type="component" value="Chromosome"/>
</dbReference>
<dbReference type="Gene3D" id="3.40.710.10">
    <property type="entry name" value="DD-peptidase/beta-lactamase superfamily"/>
    <property type="match status" value="1"/>
</dbReference>
<dbReference type="AlphaFoldDB" id="A0A348AIN2"/>
<dbReference type="InterPro" id="IPR001466">
    <property type="entry name" value="Beta-lactam-related"/>
</dbReference>
<sequence>MKITDYSKIAIKYDKLSLCDLVGGFRRGGMDRMTAIESVALGVLNKWFFFCATHFDIPGFQICIRRKGRIIFSQAYGFANLRDNRPYTTDSLGHLASHSKMLAACVTLQLQQDGVLNILDPLTRYLPWLLQHNDKQFREITVRDLLTHRSGLFRDGADGYHWALERPFPNEKELIEEVLQTALVYPPNTVTKYSNIGFALLGLVLQVASGLSYKELVRKMTLGKLQQQSLFADYIADNPGDFADGHSKKLYAGQRKIFRHVPANRG</sequence>
<accession>A0A348AIN2</accession>
<feature type="domain" description="Beta-lactamase-related" evidence="1">
    <location>
        <begin position="56"/>
        <end position="225"/>
    </location>
</feature>
<evidence type="ECO:0000259" key="1">
    <source>
        <dbReference type="Pfam" id="PF00144"/>
    </source>
</evidence>
<dbReference type="PANTHER" id="PTHR46825:SF9">
    <property type="entry name" value="BETA-LACTAMASE-RELATED DOMAIN-CONTAINING PROTEIN"/>
    <property type="match status" value="1"/>
</dbReference>
<evidence type="ECO:0000313" key="3">
    <source>
        <dbReference type="Proteomes" id="UP000276437"/>
    </source>
</evidence>
<dbReference type="PANTHER" id="PTHR46825">
    <property type="entry name" value="D-ALANYL-D-ALANINE-CARBOXYPEPTIDASE/ENDOPEPTIDASE AMPH"/>
    <property type="match status" value="1"/>
</dbReference>
<gene>
    <name evidence="2" type="primary">pbpE</name>
    <name evidence="2" type="ORF">MAMMFC1_01597</name>
</gene>
<evidence type="ECO:0000313" key="2">
    <source>
        <dbReference type="EMBL" id="BBB90930.1"/>
    </source>
</evidence>
<reference evidence="2 3" key="1">
    <citation type="journal article" date="2018" name="Int. J. Syst. Evol. Microbiol.">
        <title>Methylomusa anaerophila gen. nov., sp. nov., an anaerobic methanol-utilizing bacterium isolated from a microbial fuel cell.</title>
        <authorList>
            <person name="Amano N."/>
            <person name="Yamamuro A."/>
            <person name="Miyahara M."/>
            <person name="Kouzuma A."/>
            <person name="Abe T."/>
            <person name="Watanabe K."/>
        </authorList>
    </citation>
    <scope>NUCLEOTIDE SEQUENCE [LARGE SCALE GENOMIC DNA]</scope>
    <source>
        <strain evidence="2 3">MMFC1</strain>
    </source>
</reference>
<keyword evidence="3" id="KW-1185">Reference proteome</keyword>
<proteinExistence type="predicted"/>